<dbReference type="WBParaSite" id="HDID_0000301701-mRNA-1">
    <property type="protein sequence ID" value="HDID_0000301701-mRNA-1"/>
    <property type="gene ID" value="HDID_0000301701"/>
</dbReference>
<organism evidence="2">
    <name type="scientific">Hymenolepis diminuta</name>
    <name type="common">Rat tapeworm</name>
    <dbReference type="NCBI Taxonomy" id="6216"/>
    <lineage>
        <taxon>Eukaryota</taxon>
        <taxon>Metazoa</taxon>
        <taxon>Spiralia</taxon>
        <taxon>Lophotrochozoa</taxon>
        <taxon>Platyhelminthes</taxon>
        <taxon>Cestoda</taxon>
        <taxon>Eucestoda</taxon>
        <taxon>Cyclophyllidea</taxon>
        <taxon>Hymenolepididae</taxon>
        <taxon>Hymenolepis</taxon>
    </lineage>
</organism>
<evidence type="ECO:0000313" key="2">
    <source>
        <dbReference type="WBParaSite" id="HDID_0000301701-mRNA-1"/>
    </source>
</evidence>
<feature type="region of interest" description="Disordered" evidence="1">
    <location>
        <begin position="16"/>
        <end position="58"/>
    </location>
</feature>
<dbReference type="AlphaFoldDB" id="A0A0R3SE46"/>
<evidence type="ECO:0000256" key="1">
    <source>
        <dbReference type="SAM" id="MobiDB-lite"/>
    </source>
</evidence>
<accession>A0A0R3SE46</accession>
<sequence length="83" mass="8705">LALGSMIGPPIRLISWTSGGQRLSGESGFTEGKSPATQRSPKIGEAGRIPPTPVTAPSWKFCRMRPLESGGAGIKGEADRSIR</sequence>
<protein>
    <submittedName>
        <fullName evidence="2">Uncharacterized protein</fullName>
    </submittedName>
</protein>
<reference evidence="2" key="1">
    <citation type="submission" date="2017-02" db="UniProtKB">
        <authorList>
            <consortium name="WormBaseParasite"/>
        </authorList>
    </citation>
    <scope>IDENTIFICATION</scope>
</reference>
<name>A0A0R3SE46_HYMDI</name>
<proteinExistence type="predicted"/>